<dbReference type="PANTHER" id="PTHR34986:SF1">
    <property type="entry name" value="PROTEIN YIAL"/>
    <property type="match status" value="1"/>
</dbReference>
<dbReference type="AlphaFoldDB" id="A0A0R2ERV6"/>
<evidence type="ECO:0000313" key="2">
    <source>
        <dbReference type="Proteomes" id="UP000050865"/>
    </source>
</evidence>
<keyword evidence="2" id="KW-1185">Reference proteome</keyword>
<proteinExistence type="predicted"/>
<dbReference type="STRING" id="1423730.FC75_GL000221"/>
<organism evidence="1 2">
    <name type="scientific">Lacticaseibacillus camelliae DSM 22697 = JCM 13995</name>
    <dbReference type="NCBI Taxonomy" id="1423730"/>
    <lineage>
        <taxon>Bacteria</taxon>
        <taxon>Bacillati</taxon>
        <taxon>Bacillota</taxon>
        <taxon>Bacilli</taxon>
        <taxon>Lactobacillales</taxon>
        <taxon>Lactobacillaceae</taxon>
        <taxon>Lacticaseibacillus</taxon>
    </lineage>
</organism>
<name>A0A0R2ERV6_9LACO</name>
<dbReference type="Proteomes" id="UP000050865">
    <property type="component" value="Unassembled WGS sequence"/>
</dbReference>
<reference evidence="1 2" key="1">
    <citation type="journal article" date="2015" name="Genome Announc.">
        <title>Expanding the biotechnology potential of lactobacilli through comparative genomics of 213 strains and associated genera.</title>
        <authorList>
            <person name="Sun Z."/>
            <person name="Harris H.M."/>
            <person name="McCann A."/>
            <person name="Guo C."/>
            <person name="Argimon S."/>
            <person name="Zhang W."/>
            <person name="Yang X."/>
            <person name="Jeffery I.B."/>
            <person name="Cooney J.C."/>
            <person name="Kagawa T.F."/>
            <person name="Liu W."/>
            <person name="Song Y."/>
            <person name="Salvetti E."/>
            <person name="Wrobel A."/>
            <person name="Rasinkangas P."/>
            <person name="Parkhill J."/>
            <person name="Rea M.C."/>
            <person name="O'Sullivan O."/>
            <person name="Ritari J."/>
            <person name="Douillard F.P."/>
            <person name="Paul Ross R."/>
            <person name="Yang R."/>
            <person name="Briner A.E."/>
            <person name="Felis G.E."/>
            <person name="de Vos W.M."/>
            <person name="Barrangou R."/>
            <person name="Klaenhammer T.R."/>
            <person name="Caufield P.W."/>
            <person name="Cui Y."/>
            <person name="Zhang H."/>
            <person name="O'Toole P.W."/>
        </authorList>
    </citation>
    <scope>NUCLEOTIDE SEQUENCE [LARGE SCALE GENOMIC DNA]</scope>
    <source>
        <strain evidence="1 2">DSM 22697</strain>
    </source>
</reference>
<dbReference type="InterPro" id="IPR037012">
    <property type="entry name" value="NanQ/TabA/YiaL_sf"/>
</dbReference>
<dbReference type="EMBL" id="AYZJ01000077">
    <property type="protein sequence ID" value="KRN19122.1"/>
    <property type="molecule type" value="Genomic_DNA"/>
</dbReference>
<dbReference type="GO" id="GO:0005829">
    <property type="term" value="C:cytosol"/>
    <property type="evidence" value="ECO:0007669"/>
    <property type="project" value="TreeGrafter"/>
</dbReference>
<evidence type="ECO:0008006" key="3">
    <source>
        <dbReference type="Google" id="ProtNLM"/>
    </source>
</evidence>
<dbReference type="Pfam" id="PF04074">
    <property type="entry name" value="DUF386"/>
    <property type="match status" value="1"/>
</dbReference>
<dbReference type="SUPFAM" id="SSF51197">
    <property type="entry name" value="Clavaminate synthase-like"/>
    <property type="match status" value="1"/>
</dbReference>
<accession>A0A0R2ERV6</accession>
<dbReference type="PANTHER" id="PTHR34986">
    <property type="entry name" value="EVOLVED BETA-GALACTOSIDASE SUBUNIT BETA"/>
    <property type="match status" value="1"/>
</dbReference>
<evidence type="ECO:0000313" key="1">
    <source>
        <dbReference type="EMBL" id="KRN19122.1"/>
    </source>
</evidence>
<sequence>MYYGNVQNQNHSALLPANFADCLTFMKNALTAPVTDGTTAAVNDECVAHYQCYLTKASAEATFESHLKFYDVQFMVRGDELLGIAHTDTLEPAGDYDPDRDLVTYQQPAVATGAVVLHAGDFAIVGPCDAHQPGVALGDPEEVEKIVIKVPVIIQ</sequence>
<dbReference type="InterPro" id="IPR004375">
    <property type="entry name" value="NanQ/TabA/YiaL"/>
</dbReference>
<gene>
    <name evidence="1" type="ORF">FC75_GL000221</name>
</gene>
<comment type="caution">
    <text evidence="1">The sequence shown here is derived from an EMBL/GenBank/DDBJ whole genome shotgun (WGS) entry which is preliminary data.</text>
</comment>
<dbReference type="NCBIfam" id="TIGR00022">
    <property type="entry name" value="YhcH/YjgK/YiaL family protein"/>
    <property type="match status" value="1"/>
</dbReference>
<dbReference type="PATRIC" id="fig|1423730.4.peg.233"/>
<dbReference type="Gene3D" id="2.60.120.370">
    <property type="entry name" value="YhcH/YjgK/YiaL"/>
    <property type="match status" value="1"/>
</dbReference>
<protein>
    <recommendedName>
        <fullName evidence="3">YhcH/YjgK/YiaL family protein</fullName>
    </recommendedName>
</protein>
<dbReference type="RefSeq" id="WP_056989832.1">
    <property type="nucleotide sequence ID" value="NZ_AYZJ01000077.1"/>
</dbReference>